<dbReference type="SUPFAM" id="SSF56436">
    <property type="entry name" value="C-type lectin-like"/>
    <property type="match status" value="1"/>
</dbReference>
<evidence type="ECO:0000259" key="2">
    <source>
        <dbReference type="Pfam" id="PF03781"/>
    </source>
</evidence>
<dbReference type="InterPro" id="IPR051043">
    <property type="entry name" value="Sulfatase_Mod_Factor_Kinase"/>
</dbReference>
<evidence type="ECO:0000256" key="1">
    <source>
        <dbReference type="SAM" id="SignalP"/>
    </source>
</evidence>
<dbReference type="GO" id="GO:0016301">
    <property type="term" value="F:kinase activity"/>
    <property type="evidence" value="ECO:0007669"/>
    <property type="project" value="UniProtKB-KW"/>
</dbReference>
<feature type="chain" id="PRO_5005465902" evidence="1">
    <location>
        <begin position="23"/>
        <end position="300"/>
    </location>
</feature>
<dbReference type="InterPro" id="IPR042095">
    <property type="entry name" value="SUMF_sf"/>
</dbReference>
<keyword evidence="3" id="KW-0418">Kinase</keyword>
<protein>
    <submittedName>
        <fullName evidence="3">Protein kinase domain protein</fullName>
    </submittedName>
</protein>
<sequence>MQYARVRLIRTAALLVTGCAIAAAFIGRSAEAEAPKKKLSHEWREVMENHWQIVSSGEAPETTDAAEGTRGACTPGMVEVKGKMRVTAIGDELQKATCTNWINREFPERCASFSKERWQVVRDKLPTKDMHFCIDRFEFPNRKGEYPVVYVNWFEANTVCKNVGKRLCTEEEWTFACEGEEASPYPYGFDRDKDACITDRPWRAFDPKAYGNKATLVAELDKLWQGVPSGTQPRCKSVYGVYDMTGNVDEWTQSSVSGRKSILKGGYWGPVRTRCRPSTRAHGEAHVFYQQGLRCCSDAP</sequence>
<dbReference type="KEGG" id="llu:AKJ09_02977"/>
<dbReference type="STRING" id="1391654.AKJ09_02977"/>
<accession>A0A0K1PS09</accession>
<dbReference type="PANTHER" id="PTHR23150">
    <property type="entry name" value="SULFATASE MODIFYING FACTOR 1, 2"/>
    <property type="match status" value="1"/>
</dbReference>
<feature type="domain" description="Sulfatase-modifying factor enzyme-like" evidence="2">
    <location>
        <begin position="141"/>
        <end position="295"/>
    </location>
</feature>
<keyword evidence="1" id="KW-0732">Signal</keyword>
<evidence type="ECO:0000313" key="3">
    <source>
        <dbReference type="EMBL" id="AKU96313.1"/>
    </source>
</evidence>
<dbReference type="InterPro" id="IPR005532">
    <property type="entry name" value="SUMF_dom"/>
</dbReference>
<proteinExistence type="predicted"/>
<dbReference type="AlphaFoldDB" id="A0A0K1PS09"/>
<dbReference type="PANTHER" id="PTHR23150:SF19">
    <property type="entry name" value="FORMYLGLYCINE-GENERATING ENZYME"/>
    <property type="match status" value="1"/>
</dbReference>
<organism evidence="3 4">
    <name type="scientific">Labilithrix luteola</name>
    <dbReference type="NCBI Taxonomy" id="1391654"/>
    <lineage>
        <taxon>Bacteria</taxon>
        <taxon>Pseudomonadati</taxon>
        <taxon>Myxococcota</taxon>
        <taxon>Polyangia</taxon>
        <taxon>Polyangiales</taxon>
        <taxon>Labilitrichaceae</taxon>
        <taxon>Labilithrix</taxon>
    </lineage>
</organism>
<dbReference type="GO" id="GO:0120147">
    <property type="term" value="F:formylglycine-generating oxidase activity"/>
    <property type="evidence" value="ECO:0007669"/>
    <property type="project" value="TreeGrafter"/>
</dbReference>
<dbReference type="Proteomes" id="UP000064967">
    <property type="component" value="Chromosome"/>
</dbReference>
<keyword evidence="4" id="KW-1185">Reference proteome</keyword>
<keyword evidence="3" id="KW-0808">Transferase</keyword>
<dbReference type="EMBL" id="CP012333">
    <property type="protein sequence ID" value="AKU96313.1"/>
    <property type="molecule type" value="Genomic_DNA"/>
</dbReference>
<dbReference type="OrthoDB" id="5496976at2"/>
<dbReference type="Gene3D" id="3.90.1580.10">
    <property type="entry name" value="paralog of FGE (formylglycine-generating enzyme)"/>
    <property type="match status" value="1"/>
</dbReference>
<feature type="signal peptide" evidence="1">
    <location>
        <begin position="1"/>
        <end position="22"/>
    </location>
</feature>
<reference evidence="3 4" key="1">
    <citation type="submission" date="2015-08" db="EMBL/GenBank/DDBJ databases">
        <authorList>
            <person name="Babu N.S."/>
            <person name="Beckwith C.J."/>
            <person name="Beseler K.G."/>
            <person name="Brison A."/>
            <person name="Carone J.V."/>
            <person name="Caskin T.P."/>
            <person name="Diamond M."/>
            <person name="Durham M.E."/>
            <person name="Foxe J.M."/>
            <person name="Go M."/>
            <person name="Henderson B.A."/>
            <person name="Jones I.B."/>
            <person name="McGettigan J.A."/>
            <person name="Micheletti S.J."/>
            <person name="Nasrallah M.E."/>
            <person name="Ortiz D."/>
            <person name="Piller C.R."/>
            <person name="Privatt S.R."/>
            <person name="Schneider S.L."/>
            <person name="Sharp S."/>
            <person name="Smith T.C."/>
            <person name="Stanton J.D."/>
            <person name="Ullery H.E."/>
            <person name="Wilson R.J."/>
            <person name="Serrano M.G."/>
            <person name="Buck G."/>
            <person name="Lee V."/>
            <person name="Wang Y."/>
            <person name="Carvalho R."/>
            <person name="Voegtly L."/>
            <person name="Shi R."/>
            <person name="Duckworth R."/>
            <person name="Johnson A."/>
            <person name="Loviza R."/>
            <person name="Walstead R."/>
            <person name="Shah Z."/>
            <person name="Kiflezghi M."/>
            <person name="Wade K."/>
            <person name="Ball S.L."/>
            <person name="Bradley K.W."/>
            <person name="Asai D.J."/>
            <person name="Bowman C.A."/>
            <person name="Russell D.A."/>
            <person name="Pope W.H."/>
            <person name="Jacobs-Sera D."/>
            <person name="Hendrix R.W."/>
            <person name="Hatfull G.F."/>
        </authorList>
    </citation>
    <scope>NUCLEOTIDE SEQUENCE [LARGE SCALE GENOMIC DNA]</scope>
    <source>
        <strain evidence="3 4">DSM 27648</strain>
    </source>
</reference>
<gene>
    <name evidence="3" type="ORF">AKJ09_02977</name>
</gene>
<dbReference type="Pfam" id="PF03781">
    <property type="entry name" value="FGE-sulfatase"/>
    <property type="match status" value="1"/>
</dbReference>
<dbReference type="RefSeq" id="WP_146647622.1">
    <property type="nucleotide sequence ID" value="NZ_CP012333.1"/>
</dbReference>
<evidence type="ECO:0000313" key="4">
    <source>
        <dbReference type="Proteomes" id="UP000064967"/>
    </source>
</evidence>
<dbReference type="InterPro" id="IPR016187">
    <property type="entry name" value="CTDL_fold"/>
</dbReference>
<name>A0A0K1PS09_9BACT</name>